<accession>A0A0C4DYR5</accession>
<keyword evidence="7" id="KW-0289">Folate biosynthesis</keyword>
<dbReference type="eggNOG" id="KOG2544">
    <property type="taxonomic scope" value="Eukaryota"/>
</dbReference>
<dbReference type="GO" id="GO:0046656">
    <property type="term" value="P:folic acid biosynthetic process"/>
    <property type="evidence" value="ECO:0007669"/>
    <property type="project" value="UniProtKB-KW"/>
</dbReference>
<dbReference type="AlphaFoldDB" id="A0A0C4DYR5"/>
<evidence type="ECO:0000256" key="6">
    <source>
        <dbReference type="ARBA" id="ARBA00022840"/>
    </source>
</evidence>
<feature type="region of interest" description="Disordered" evidence="8">
    <location>
        <begin position="84"/>
        <end position="111"/>
    </location>
</feature>
<organism evidence="11 12">
    <name type="scientific">Magnaporthiopsis poae (strain ATCC 64411 / 73-15)</name>
    <name type="common">Kentucky bluegrass fungus</name>
    <name type="synonym">Magnaporthe poae</name>
    <dbReference type="NCBI Taxonomy" id="644358"/>
    <lineage>
        <taxon>Eukaryota</taxon>
        <taxon>Fungi</taxon>
        <taxon>Dikarya</taxon>
        <taxon>Ascomycota</taxon>
        <taxon>Pezizomycotina</taxon>
        <taxon>Sordariomycetes</taxon>
        <taxon>Sordariomycetidae</taxon>
        <taxon>Magnaporthales</taxon>
        <taxon>Magnaporthaceae</taxon>
        <taxon>Magnaporthiopsis</taxon>
    </lineage>
</organism>
<dbReference type="EnsemblFungi" id="MAPG_05192T0">
    <property type="protein sequence ID" value="MAPG_05192T0"/>
    <property type="gene ID" value="MAPG_05192"/>
</dbReference>
<dbReference type="Gene3D" id="3.30.70.560">
    <property type="entry name" value="7,8-Dihydro-6-hydroxymethylpterin-pyrophosphokinase HPPK"/>
    <property type="match status" value="1"/>
</dbReference>
<evidence type="ECO:0000256" key="5">
    <source>
        <dbReference type="ARBA" id="ARBA00022777"/>
    </source>
</evidence>
<dbReference type="EMBL" id="GL876969">
    <property type="protein sequence ID" value="KLU86174.1"/>
    <property type="molecule type" value="Genomic_DNA"/>
</dbReference>
<dbReference type="UniPathway" id="UPA00077">
    <property type="reaction ID" value="UER00155"/>
</dbReference>
<evidence type="ECO:0000256" key="7">
    <source>
        <dbReference type="ARBA" id="ARBA00022909"/>
    </source>
</evidence>
<dbReference type="Proteomes" id="UP000011715">
    <property type="component" value="Unassembled WGS sequence"/>
</dbReference>
<feature type="domain" description="7,8-dihydro-6-hydroxymethylpterin-pyrophosphokinase" evidence="9">
    <location>
        <begin position="122"/>
        <end position="178"/>
    </location>
</feature>
<evidence type="ECO:0000256" key="3">
    <source>
        <dbReference type="ARBA" id="ARBA00022679"/>
    </source>
</evidence>
<reference evidence="10" key="2">
    <citation type="submission" date="2010-05" db="EMBL/GenBank/DDBJ databases">
        <title>The Genome Sequence of Magnaporthe poae strain ATCC 64411.</title>
        <authorList>
            <consortium name="The Broad Institute Genome Sequencing Platform"/>
            <consortium name="Broad Institute Genome Sequencing Center for Infectious Disease"/>
            <person name="Ma L.-J."/>
            <person name="Dead R."/>
            <person name="Young S."/>
            <person name="Zeng Q."/>
            <person name="Koehrsen M."/>
            <person name="Alvarado L."/>
            <person name="Berlin A."/>
            <person name="Chapman S.B."/>
            <person name="Chen Z."/>
            <person name="Freedman E."/>
            <person name="Gellesch M."/>
            <person name="Goldberg J."/>
            <person name="Griggs A."/>
            <person name="Gujja S."/>
            <person name="Heilman E.R."/>
            <person name="Heiman D."/>
            <person name="Hepburn T."/>
            <person name="Howarth C."/>
            <person name="Jen D."/>
            <person name="Larson L."/>
            <person name="Mehta T."/>
            <person name="Neiman D."/>
            <person name="Pearson M."/>
            <person name="Roberts A."/>
            <person name="Saif S."/>
            <person name="Shea T."/>
            <person name="Shenoy N."/>
            <person name="Sisk P."/>
            <person name="Stolte C."/>
            <person name="Sykes S."/>
            <person name="Walk T."/>
            <person name="White J."/>
            <person name="Yandava C."/>
            <person name="Haas B."/>
            <person name="Nusbaum C."/>
            <person name="Birren B."/>
        </authorList>
    </citation>
    <scope>NUCLEOTIDE SEQUENCE</scope>
    <source>
        <strain evidence="10">ATCC 64411</strain>
    </source>
</reference>
<keyword evidence="3" id="KW-0808">Transferase</keyword>
<reference evidence="12" key="1">
    <citation type="submission" date="2010-05" db="EMBL/GenBank/DDBJ databases">
        <title>The genome sequence of Magnaporthe poae strain ATCC 64411.</title>
        <authorList>
            <person name="Ma L.-J."/>
            <person name="Dead R."/>
            <person name="Young S."/>
            <person name="Zeng Q."/>
            <person name="Koehrsen M."/>
            <person name="Alvarado L."/>
            <person name="Berlin A."/>
            <person name="Chapman S.B."/>
            <person name="Chen Z."/>
            <person name="Freedman E."/>
            <person name="Gellesch M."/>
            <person name="Goldberg J."/>
            <person name="Griggs A."/>
            <person name="Gujja S."/>
            <person name="Heilman E.R."/>
            <person name="Heiman D."/>
            <person name="Hepburn T."/>
            <person name="Howarth C."/>
            <person name="Jen D."/>
            <person name="Larson L."/>
            <person name="Mehta T."/>
            <person name="Neiman D."/>
            <person name="Pearson M."/>
            <person name="Roberts A."/>
            <person name="Saif S."/>
            <person name="Shea T."/>
            <person name="Shenoy N."/>
            <person name="Sisk P."/>
            <person name="Stolte C."/>
            <person name="Sykes S."/>
            <person name="Walk T."/>
            <person name="White J."/>
            <person name="Yandava C."/>
            <person name="Haas B."/>
            <person name="Nusbaum C."/>
            <person name="Birren B."/>
        </authorList>
    </citation>
    <scope>NUCLEOTIDE SEQUENCE [LARGE SCALE GENOMIC DNA]</scope>
    <source>
        <strain evidence="12">ATCC 64411 / 73-15</strain>
    </source>
</reference>
<dbReference type="Pfam" id="PF01288">
    <property type="entry name" value="HPPK"/>
    <property type="match status" value="1"/>
</dbReference>
<protein>
    <recommendedName>
        <fullName evidence="2">2-amino-4-hydroxy-6-hydroxymethyldihydropteridine diphosphokinase</fullName>
        <ecNumber evidence="2">2.7.6.3</ecNumber>
    </recommendedName>
</protein>
<keyword evidence="5" id="KW-0418">Kinase</keyword>
<dbReference type="GO" id="GO:0016301">
    <property type="term" value="F:kinase activity"/>
    <property type="evidence" value="ECO:0007669"/>
    <property type="project" value="UniProtKB-KW"/>
</dbReference>
<gene>
    <name evidence="10" type="ORF">MAPG_05192</name>
</gene>
<evidence type="ECO:0000259" key="9">
    <source>
        <dbReference type="Pfam" id="PF01288"/>
    </source>
</evidence>
<evidence type="ECO:0000313" key="10">
    <source>
        <dbReference type="EMBL" id="KLU86174.1"/>
    </source>
</evidence>
<dbReference type="STRING" id="644358.A0A0C4DYR5"/>
<evidence type="ECO:0000313" key="11">
    <source>
        <dbReference type="EnsemblFungi" id="MAPG_05192T0"/>
    </source>
</evidence>
<keyword evidence="4" id="KW-0547">Nucleotide-binding</keyword>
<keyword evidence="6" id="KW-0067">ATP-binding</keyword>
<proteinExistence type="predicted"/>
<dbReference type="InterPro" id="IPR000550">
    <property type="entry name" value="Hppk"/>
</dbReference>
<reference evidence="10" key="3">
    <citation type="submission" date="2011-03" db="EMBL/GenBank/DDBJ databases">
        <title>Annotation of Magnaporthe poae ATCC 64411.</title>
        <authorList>
            <person name="Ma L.-J."/>
            <person name="Dead R."/>
            <person name="Young S.K."/>
            <person name="Zeng Q."/>
            <person name="Gargeya S."/>
            <person name="Fitzgerald M."/>
            <person name="Haas B."/>
            <person name="Abouelleil A."/>
            <person name="Alvarado L."/>
            <person name="Arachchi H.M."/>
            <person name="Berlin A."/>
            <person name="Brown A."/>
            <person name="Chapman S.B."/>
            <person name="Chen Z."/>
            <person name="Dunbar C."/>
            <person name="Freedman E."/>
            <person name="Gearin G."/>
            <person name="Gellesch M."/>
            <person name="Goldberg J."/>
            <person name="Griggs A."/>
            <person name="Gujja S."/>
            <person name="Heiman D."/>
            <person name="Howarth C."/>
            <person name="Larson L."/>
            <person name="Lui A."/>
            <person name="MacDonald P.J.P."/>
            <person name="Mehta T."/>
            <person name="Montmayeur A."/>
            <person name="Murphy C."/>
            <person name="Neiman D."/>
            <person name="Pearson M."/>
            <person name="Priest M."/>
            <person name="Roberts A."/>
            <person name="Saif S."/>
            <person name="Shea T."/>
            <person name="Shenoy N."/>
            <person name="Sisk P."/>
            <person name="Stolte C."/>
            <person name="Sykes S."/>
            <person name="Yandava C."/>
            <person name="Wortman J."/>
            <person name="Nusbaum C."/>
            <person name="Birren B."/>
        </authorList>
    </citation>
    <scope>NUCLEOTIDE SEQUENCE</scope>
    <source>
        <strain evidence="10">ATCC 64411</strain>
    </source>
</reference>
<reference evidence="11" key="4">
    <citation type="journal article" date="2015" name="G3 (Bethesda)">
        <title>Genome sequences of three phytopathogenic species of the Magnaporthaceae family of fungi.</title>
        <authorList>
            <person name="Okagaki L.H."/>
            <person name="Nunes C.C."/>
            <person name="Sailsbery J."/>
            <person name="Clay B."/>
            <person name="Brown D."/>
            <person name="John T."/>
            <person name="Oh Y."/>
            <person name="Young N."/>
            <person name="Fitzgerald M."/>
            <person name="Haas B.J."/>
            <person name="Zeng Q."/>
            <person name="Young S."/>
            <person name="Adiconis X."/>
            <person name="Fan L."/>
            <person name="Levin J.Z."/>
            <person name="Mitchell T.K."/>
            <person name="Okubara P.A."/>
            <person name="Farman M.L."/>
            <person name="Kohn L.M."/>
            <person name="Birren B."/>
            <person name="Ma L.-J."/>
            <person name="Dean R.A."/>
        </authorList>
    </citation>
    <scope>NUCLEOTIDE SEQUENCE</scope>
    <source>
        <strain evidence="11">ATCC 64411 / 73-15</strain>
    </source>
</reference>
<dbReference type="GO" id="GO:0046654">
    <property type="term" value="P:tetrahydrofolate biosynthetic process"/>
    <property type="evidence" value="ECO:0007669"/>
    <property type="project" value="UniProtKB-UniPathway"/>
</dbReference>
<dbReference type="GO" id="GO:0005524">
    <property type="term" value="F:ATP binding"/>
    <property type="evidence" value="ECO:0007669"/>
    <property type="project" value="UniProtKB-KW"/>
</dbReference>
<reference evidence="11" key="5">
    <citation type="submission" date="2015-06" db="UniProtKB">
        <authorList>
            <consortium name="EnsemblFungi"/>
        </authorList>
    </citation>
    <scope>IDENTIFICATION</scope>
    <source>
        <strain evidence="11">ATCC 64411</strain>
    </source>
</reference>
<evidence type="ECO:0000256" key="4">
    <source>
        <dbReference type="ARBA" id="ARBA00022741"/>
    </source>
</evidence>
<dbReference type="SUPFAM" id="SSF55083">
    <property type="entry name" value="6-hydroxymethyl-7,8-dihydropterin pyrophosphokinase, HPPK"/>
    <property type="match status" value="1"/>
</dbReference>
<dbReference type="PANTHER" id="PTHR43071:SF1">
    <property type="entry name" value="2-AMINO-4-HYDROXY-6-HYDROXYMETHYLDIHYDROPTERIDINE PYROPHOSPHOKINASE"/>
    <property type="match status" value="1"/>
</dbReference>
<evidence type="ECO:0000256" key="8">
    <source>
        <dbReference type="SAM" id="MobiDB-lite"/>
    </source>
</evidence>
<evidence type="ECO:0000256" key="2">
    <source>
        <dbReference type="ARBA" id="ARBA00013253"/>
    </source>
</evidence>
<evidence type="ECO:0000256" key="1">
    <source>
        <dbReference type="ARBA" id="ARBA00005051"/>
    </source>
</evidence>
<dbReference type="InterPro" id="IPR035907">
    <property type="entry name" value="Hppk_sf"/>
</dbReference>
<comment type="pathway">
    <text evidence="1">Cofactor biosynthesis; tetrahydrofolate biosynthesis; 2-amino-4-hydroxy-6-hydroxymethyl-7,8-dihydropteridine diphosphate from 7,8-dihydroneopterin triphosphate: step 4/4.</text>
</comment>
<dbReference type="EMBL" id="ADBL01001224">
    <property type="status" value="NOT_ANNOTATED_CDS"/>
    <property type="molecule type" value="Genomic_DNA"/>
</dbReference>
<sequence length="192" mass="20588">MSLVSLAPVRSGRCLFLAKTRCSACQTGRLAVRSAGHSQSVFSRVKAASTASPSSRRLFTCSALVRTRGAGQYTRHTLPASAAPSLSTAINGGDKATGEQPASGRSGGCCGGAGRKRRRMAYVALGSNMGDRVAMIEQACREMDRRGVRVRRTSSLWETQPMYVLDQDMFVNGVCEVGSCCLILPTYVYMDF</sequence>
<dbReference type="VEuPathDB" id="FungiDB:MAPG_05192"/>
<dbReference type="PANTHER" id="PTHR43071">
    <property type="entry name" value="2-AMINO-4-HYDROXY-6-HYDROXYMETHYLDIHYDROPTERIDINE PYROPHOSPHOKINASE"/>
    <property type="match status" value="1"/>
</dbReference>
<keyword evidence="12" id="KW-1185">Reference proteome</keyword>
<name>A0A0C4DYR5_MAGP6</name>
<dbReference type="GO" id="GO:0003848">
    <property type="term" value="F:2-amino-4-hydroxy-6-hydroxymethyldihydropteridine diphosphokinase activity"/>
    <property type="evidence" value="ECO:0007669"/>
    <property type="project" value="UniProtKB-EC"/>
</dbReference>
<evidence type="ECO:0000313" key="12">
    <source>
        <dbReference type="Proteomes" id="UP000011715"/>
    </source>
</evidence>
<dbReference type="EC" id="2.7.6.3" evidence="2"/>
<dbReference type="OrthoDB" id="615426at2759"/>